<dbReference type="PROSITE" id="PS00178">
    <property type="entry name" value="AA_TRNA_LIGASE_I"/>
    <property type="match status" value="1"/>
</dbReference>
<dbReference type="InterPro" id="IPR024108">
    <property type="entry name" value="Tyr-tRNA-ligase_bac_2"/>
</dbReference>
<keyword evidence="1 9" id="KW-0963">Cytoplasm</keyword>
<dbReference type="Gene3D" id="1.10.240.10">
    <property type="entry name" value="Tyrosyl-Transfer RNA Synthetase"/>
    <property type="match status" value="1"/>
</dbReference>
<dbReference type="Pfam" id="PF01479">
    <property type="entry name" value="S4"/>
    <property type="match status" value="1"/>
</dbReference>
<sequence>MSSVDSALAALWRGADEIIREDELRERLAGGRPLRVKAGFDPTAPDLHLGHTVLINKLRQFQELGHQVVFLIGDFTGMIGDPSGRSATRKPLTPDDVARNAETYREQIFRILDPDRTEIAFNSSWMGRMTATDMIQLASHYTVARMLERDDFHKRYQGNQSIAIHEFLYPLVQGYDSVALKADVELGGTDQKFNLLVGRELQREYGQPPQVLITTPVLEGLDGVQKMSKSLGNYVGIREPAAEMYGKLMSISDELMWRYFELLSFRPLDEVAALRRQVDEGLNPRDAKFQLADELVTRFHDAAAARQAHEEFVARFRQGAMPSEMPEHALDADDTGLALVPVLKEIGLVPSTSEALRMLKQRAVRIDGERVESRDAVLAAGAEYVLQVGKRRFARVTVRKKP</sequence>
<keyword evidence="13" id="KW-1185">Reference proteome</keyword>
<accession>A0ABV3T8Y9</accession>
<keyword evidence="6 9" id="KW-0648">Protein biosynthesis</keyword>
<evidence type="ECO:0000259" key="11">
    <source>
        <dbReference type="Pfam" id="PF01479"/>
    </source>
</evidence>
<protein>
    <recommendedName>
        <fullName evidence="9">Tyrosine--tRNA ligase</fullName>
        <ecNumber evidence="9">6.1.1.1</ecNumber>
    </recommendedName>
    <alternativeName>
        <fullName evidence="9">Tyrosyl-tRNA synthetase</fullName>
        <shortName evidence="9">TyrRS</shortName>
    </alternativeName>
</protein>
<evidence type="ECO:0000256" key="8">
    <source>
        <dbReference type="ARBA" id="ARBA00048248"/>
    </source>
</evidence>
<comment type="subcellular location">
    <subcellularLocation>
        <location evidence="9">Cytoplasm</location>
    </subcellularLocation>
</comment>
<evidence type="ECO:0000313" key="13">
    <source>
        <dbReference type="Proteomes" id="UP001556637"/>
    </source>
</evidence>
<evidence type="ECO:0000256" key="6">
    <source>
        <dbReference type="ARBA" id="ARBA00022917"/>
    </source>
</evidence>
<dbReference type="Gene3D" id="3.40.50.620">
    <property type="entry name" value="HUPs"/>
    <property type="match status" value="1"/>
</dbReference>
<evidence type="ECO:0000256" key="5">
    <source>
        <dbReference type="ARBA" id="ARBA00022884"/>
    </source>
</evidence>
<feature type="binding site" evidence="9">
    <location>
        <position position="229"/>
    </location>
    <ligand>
        <name>ATP</name>
        <dbReference type="ChEBI" id="CHEBI:30616"/>
    </ligand>
</feature>
<dbReference type="EC" id="6.1.1.1" evidence="9"/>
<reference evidence="12 13" key="1">
    <citation type="submission" date="2024-02" db="EMBL/GenBank/DDBJ databases">
        <title>New especies of Spiribacter isolated from saline water.</title>
        <authorList>
            <person name="Leon M.J."/>
            <person name="De La Haba R."/>
            <person name="Sanchez-Porro C."/>
            <person name="Ventosa A."/>
        </authorList>
    </citation>
    <scope>NUCLEOTIDE SEQUENCE [LARGE SCALE GENOMIC DNA]</scope>
    <source>
        <strain evidence="13">ag22IC4-189</strain>
    </source>
</reference>
<dbReference type="CDD" id="cd00165">
    <property type="entry name" value="S4"/>
    <property type="match status" value="1"/>
</dbReference>
<dbReference type="InterPro" id="IPR024088">
    <property type="entry name" value="Tyr-tRNA-ligase_bac-type"/>
</dbReference>
<dbReference type="Gene3D" id="3.10.290.10">
    <property type="entry name" value="RNA-binding S4 domain"/>
    <property type="match status" value="1"/>
</dbReference>
<dbReference type="NCBIfam" id="TIGR00234">
    <property type="entry name" value="tyrS"/>
    <property type="match status" value="1"/>
</dbReference>
<dbReference type="RefSeq" id="WP_367984458.1">
    <property type="nucleotide sequence ID" value="NZ_JBAKFF010000001.1"/>
</dbReference>
<comment type="function">
    <text evidence="9">Catalyzes the attachment of tyrosine to tRNA(Tyr) in a two-step reaction: tyrosine is first activated by ATP to form Tyr-AMP and then transferred to the acceptor end of tRNA(Tyr).</text>
</comment>
<comment type="catalytic activity">
    <reaction evidence="8 9">
        <text>tRNA(Tyr) + L-tyrosine + ATP = L-tyrosyl-tRNA(Tyr) + AMP + diphosphate + H(+)</text>
        <dbReference type="Rhea" id="RHEA:10220"/>
        <dbReference type="Rhea" id="RHEA-COMP:9706"/>
        <dbReference type="Rhea" id="RHEA-COMP:9707"/>
        <dbReference type="ChEBI" id="CHEBI:15378"/>
        <dbReference type="ChEBI" id="CHEBI:30616"/>
        <dbReference type="ChEBI" id="CHEBI:33019"/>
        <dbReference type="ChEBI" id="CHEBI:58315"/>
        <dbReference type="ChEBI" id="CHEBI:78442"/>
        <dbReference type="ChEBI" id="CHEBI:78536"/>
        <dbReference type="ChEBI" id="CHEBI:456215"/>
        <dbReference type="EC" id="6.1.1.1"/>
    </reaction>
</comment>
<dbReference type="InterPro" id="IPR014729">
    <property type="entry name" value="Rossmann-like_a/b/a_fold"/>
</dbReference>
<keyword evidence="3 9" id="KW-0547">Nucleotide-binding</keyword>
<evidence type="ECO:0000256" key="10">
    <source>
        <dbReference type="PROSITE-ProRule" id="PRU00182"/>
    </source>
</evidence>
<dbReference type="SUPFAM" id="SSF52374">
    <property type="entry name" value="Nucleotidylyl transferase"/>
    <property type="match status" value="1"/>
</dbReference>
<dbReference type="InterPro" id="IPR002307">
    <property type="entry name" value="Tyr-tRNA-ligase"/>
</dbReference>
<dbReference type="Pfam" id="PF00579">
    <property type="entry name" value="tRNA-synt_1b"/>
    <property type="match status" value="1"/>
</dbReference>
<evidence type="ECO:0000313" key="12">
    <source>
        <dbReference type="EMBL" id="MEX0431652.1"/>
    </source>
</evidence>
<evidence type="ECO:0000256" key="9">
    <source>
        <dbReference type="HAMAP-Rule" id="MF_02007"/>
    </source>
</evidence>
<name>A0ABV3T8Y9_9GAMM</name>
<dbReference type="PANTHER" id="PTHR11766:SF1">
    <property type="entry name" value="TYROSINE--TRNA LIGASE"/>
    <property type="match status" value="1"/>
</dbReference>
<keyword evidence="7 9" id="KW-0030">Aminoacyl-tRNA synthetase</keyword>
<keyword evidence="2 9" id="KW-0436">Ligase</keyword>
<keyword evidence="5 10" id="KW-0694">RNA-binding</keyword>
<feature type="short sequence motif" description="'KMSKS' region" evidence="9">
    <location>
        <begin position="226"/>
        <end position="230"/>
    </location>
</feature>
<evidence type="ECO:0000256" key="2">
    <source>
        <dbReference type="ARBA" id="ARBA00022598"/>
    </source>
</evidence>
<dbReference type="GO" id="GO:0004831">
    <property type="term" value="F:tyrosine-tRNA ligase activity"/>
    <property type="evidence" value="ECO:0007669"/>
    <property type="project" value="UniProtKB-EC"/>
</dbReference>
<proteinExistence type="inferred from homology"/>
<dbReference type="PRINTS" id="PR01040">
    <property type="entry name" value="TRNASYNTHTYR"/>
</dbReference>
<dbReference type="InterPro" id="IPR002305">
    <property type="entry name" value="aa-tRNA-synth_Ic"/>
</dbReference>
<dbReference type="Proteomes" id="UP001556637">
    <property type="component" value="Unassembled WGS sequence"/>
</dbReference>
<dbReference type="EMBL" id="JBAKFF010000001">
    <property type="protein sequence ID" value="MEX0431652.1"/>
    <property type="molecule type" value="Genomic_DNA"/>
</dbReference>
<dbReference type="InterPro" id="IPR002942">
    <property type="entry name" value="S4_RNA-bd"/>
</dbReference>
<dbReference type="HAMAP" id="MF_02007">
    <property type="entry name" value="Tyr_tRNA_synth_type2"/>
    <property type="match status" value="1"/>
</dbReference>
<evidence type="ECO:0000256" key="1">
    <source>
        <dbReference type="ARBA" id="ARBA00022490"/>
    </source>
</evidence>
<dbReference type="InterPro" id="IPR036986">
    <property type="entry name" value="S4_RNA-bd_sf"/>
</dbReference>
<keyword evidence="4 9" id="KW-0067">ATP-binding</keyword>
<dbReference type="PANTHER" id="PTHR11766">
    <property type="entry name" value="TYROSYL-TRNA SYNTHETASE"/>
    <property type="match status" value="1"/>
</dbReference>
<dbReference type="CDD" id="cd00805">
    <property type="entry name" value="TyrRS_core"/>
    <property type="match status" value="1"/>
</dbReference>
<evidence type="ECO:0000256" key="7">
    <source>
        <dbReference type="ARBA" id="ARBA00023146"/>
    </source>
</evidence>
<gene>
    <name evidence="9 12" type="primary">tyrS</name>
    <name evidence="12" type="ORF">V6X30_09570</name>
</gene>
<comment type="caution">
    <text evidence="12">The sequence shown here is derived from an EMBL/GenBank/DDBJ whole genome shotgun (WGS) entry which is preliminary data.</text>
</comment>
<feature type="domain" description="RNA-binding S4" evidence="11">
    <location>
        <begin position="342"/>
        <end position="372"/>
    </location>
</feature>
<dbReference type="PROSITE" id="PS50889">
    <property type="entry name" value="S4"/>
    <property type="match status" value="1"/>
</dbReference>
<dbReference type="SUPFAM" id="SSF55174">
    <property type="entry name" value="Alpha-L RNA-binding motif"/>
    <property type="match status" value="1"/>
</dbReference>
<feature type="short sequence motif" description="'HIGH' region" evidence="9">
    <location>
        <begin position="42"/>
        <end position="51"/>
    </location>
</feature>
<comment type="similarity">
    <text evidence="9">Belongs to the class-I aminoacyl-tRNA synthetase family. TyrS type 2 subfamily.</text>
</comment>
<evidence type="ECO:0000256" key="3">
    <source>
        <dbReference type="ARBA" id="ARBA00022741"/>
    </source>
</evidence>
<dbReference type="InterPro" id="IPR001412">
    <property type="entry name" value="aa-tRNA-synth_I_CS"/>
</dbReference>
<comment type="subunit">
    <text evidence="9">Homodimer.</text>
</comment>
<evidence type="ECO:0000256" key="4">
    <source>
        <dbReference type="ARBA" id="ARBA00022840"/>
    </source>
</evidence>
<organism evidence="12 13">
    <name type="scientific">Spiribacter insolitus</name>
    <dbReference type="NCBI Taxonomy" id="3122417"/>
    <lineage>
        <taxon>Bacteria</taxon>
        <taxon>Pseudomonadati</taxon>
        <taxon>Pseudomonadota</taxon>
        <taxon>Gammaproteobacteria</taxon>
        <taxon>Chromatiales</taxon>
        <taxon>Ectothiorhodospiraceae</taxon>
        <taxon>Spiribacter</taxon>
    </lineage>
</organism>